<gene>
    <name evidence="1" type="ORF">GCM10011378_40100</name>
</gene>
<evidence type="ECO:0000313" key="2">
    <source>
        <dbReference type="Proteomes" id="UP000601361"/>
    </source>
</evidence>
<name>A0ABQ1X4W7_9BACT</name>
<dbReference type="Proteomes" id="UP000601361">
    <property type="component" value="Unassembled WGS sequence"/>
</dbReference>
<organism evidence="1 2">
    <name type="scientific">Hymenobacter glacieicola</name>
    <dbReference type="NCBI Taxonomy" id="1562124"/>
    <lineage>
        <taxon>Bacteria</taxon>
        <taxon>Pseudomonadati</taxon>
        <taxon>Bacteroidota</taxon>
        <taxon>Cytophagia</taxon>
        <taxon>Cytophagales</taxon>
        <taxon>Hymenobacteraceae</taxon>
        <taxon>Hymenobacter</taxon>
    </lineage>
</organism>
<comment type="caution">
    <text evidence="1">The sequence shown here is derived from an EMBL/GenBank/DDBJ whole genome shotgun (WGS) entry which is preliminary data.</text>
</comment>
<protein>
    <submittedName>
        <fullName evidence="1">Uncharacterized protein</fullName>
    </submittedName>
</protein>
<sequence length="88" mass="9705">MPFKLSFPWGWLAAPLAYCLVRYVANPNDHSIVPALLGLLFSFLQYVELRGAVALGKNWIAAYLRIKHEGFRSGGKVNALCLVEGGID</sequence>
<reference evidence="2" key="1">
    <citation type="journal article" date="2019" name="Int. J. Syst. Evol. Microbiol.">
        <title>The Global Catalogue of Microorganisms (GCM) 10K type strain sequencing project: providing services to taxonomists for standard genome sequencing and annotation.</title>
        <authorList>
            <consortium name="The Broad Institute Genomics Platform"/>
            <consortium name="The Broad Institute Genome Sequencing Center for Infectious Disease"/>
            <person name="Wu L."/>
            <person name="Ma J."/>
        </authorList>
    </citation>
    <scope>NUCLEOTIDE SEQUENCE [LARGE SCALE GENOMIC DNA]</scope>
    <source>
        <strain evidence="2">CGMCC 1.12990</strain>
    </source>
</reference>
<dbReference type="RefSeq" id="WP_188559645.1">
    <property type="nucleotide sequence ID" value="NZ_BMGS01000015.1"/>
</dbReference>
<dbReference type="EMBL" id="BMGS01000015">
    <property type="protein sequence ID" value="GGG60112.1"/>
    <property type="molecule type" value="Genomic_DNA"/>
</dbReference>
<accession>A0ABQ1X4W7</accession>
<keyword evidence="2" id="KW-1185">Reference proteome</keyword>
<proteinExistence type="predicted"/>
<evidence type="ECO:0000313" key="1">
    <source>
        <dbReference type="EMBL" id="GGG60112.1"/>
    </source>
</evidence>